<organism evidence="1 2">
    <name type="scientific">Mollisia scopiformis</name>
    <name type="common">Conifer needle endophyte fungus</name>
    <name type="synonym">Phialocephala scopiformis</name>
    <dbReference type="NCBI Taxonomy" id="149040"/>
    <lineage>
        <taxon>Eukaryota</taxon>
        <taxon>Fungi</taxon>
        <taxon>Dikarya</taxon>
        <taxon>Ascomycota</taxon>
        <taxon>Pezizomycotina</taxon>
        <taxon>Leotiomycetes</taxon>
        <taxon>Helotiales</taxon>
        <taxon>Mollisiaceae</taxon>
        <taxon>Mollisia</taxon>
    </lineage>
</organism>
<dbReference type="GeneID" id="28830526"/>
<accession>A0A132B7I6</accession>
<reference evidence="1 2" key="1">
    <citation type="submission" date="2015-10" db="EMBL/GenBank/DDBJ databases">
        <title>Full genome of DAOMC 229536 Phialocephala scopiformis, a fungal endophyte of spruce producing the potent anti-insectan compound rugulosin.</title>
        <authorList>
            <consortium name="DOE Joint Genome Institute"/>
            <person name="Walker A.K."/>
            <person name="Frasz S.L."/>
            <person name="Seifert K.A."/>
            <person name="Miller J.D."/>
            <person name="Mondo S.J."/>
            <person name="Labutti K."/>
            <person name="Lipzen A."/>
            <person name="Dockter R."/>
            <person name="Kennedy M."/>
            <person name="Grigoriev I.V."/>
            <person name="Spatafora J.W."/>
        </authorList>
    </citation>
    <scope>NUCLEOTIDE SEQUENCE [LARGE SCALE GENOMIC DNA]</scope>
    <source>
        <strain evidence="1 2">CBS 120377</strain>
    </source>
</reference>
<proteinExistence type="predicted"/>
<evidence type="ECO:0000313" key="2">
    <source>
        <dbReference type="Proteomes" id="UP000070700"/>
    </source>
</evidence>
<sequence length="134" mass="14657">MLSLETDINTNPLTIDHKLDIQAYKIPYNIITMVCDLLESAKGSQPSKLLECLEKDLTDSAQESLASTSTAIVDIDVGMVLTTTVVAWRETVQDLLYVGQSVDVVQQTPLYSDPISACGIELIHTIKQARGVFS</sequence>
<name>A0A132B7I6_MOLSC</name>
<evidence type="ECO:0000313" key="1">
    <source>
        <dbReference type="EMBL" id="KUJ08370.1"/>
    </source>
</evidence>
<dbReference type="InParanoid" id="A0A132B7I6"/>
<dbReference type="AlphaFoldDB" id="A0A132B7I6"/>
<gene>
    <name evidence="1" type="ORF">LY89DRAFT_742204</name>
</gene>
<dbReference type="Proteomes" id="UP000070700">
    <property type="component" value="Unassembled WGS sequence"/>
</dbReference>
<protein>
    <submittedName>
        <fullName evidence="1">Uncharacterized protein</fullName>
    </submittedName>
</protein>
<dbReference type="RefSeq" id="XP_018062725.1">
    <property type="nucleotide sequence ID" value="XM_018220800.1"/>
</dbReference>
<dbReference type="KEGG" id="psco:LY89DRAFT_742204"/>
<keyword evidence="2" id="KW-1185">Reference proteome</keyword>
<dbReference type="EMBL" id="KQ947436">
    <property type="protein sequence ID" value="KUJ08370.1"/>
    <property type="molecule type" value="Genomic_DNA"/>
</dbReference>